<dbReference type="RefSeq" id="XP_065664758.1">
    <property type="nucleotide sequence ID" value="XM_065808686.1"/>
</dbReference>
<proteinExistence type="predicted"/>
<dbReference type="Proteomes" id="UP001652625">
    <property type="component" value="Chromosome 10"/>
</dbReference>
<dbReference type="Pfam" id="PF21530">
    <property type="entry name" value="Pif1_2B_dom"/>
    <property type="match status" value="1"/>
</dbReference>
<dbReference type="PANTHER" id="PTHR10492">
    <property type="match status" value="1"/>
</dbReference>
<evidence type="ECO:0000313" key="2">
    <source>
        <dbReference type="Proteomes" id="UP001652625"/>
    </source>
</evidence>
<dbReference type="InterPro" id="IPR027417">
    <property type="entry name" value="P-loop_NTPase"/>
</dbReference>
<reference evidence="3" key="1">
    <citation type="submission" date="2025-08" db="UniProtKB">
        <authorList>
            <consortium name="RefSeq"/>
        </authorList>
    </citation>
    <scope>IDENTIFICATION</scope>
</reference>
<gene>
    <name evidence="3" type="primary">LOC136086389</name>
</gene>
<evidence type="ECO:0000313" key="3">
    <source>
        <dbReference type="RefSeq" id="XP_065664758.1"/>
    </source>
</evidence>
<dbReference type="PANTHER" id="PTHR10492:SF57">
    <property type="entry name" value="ATP-DEPENDENT DNA HELICASE"/>
    <property type="match status" value="1"/>
</dbReference>
<feature type="domain" description="DNA helicase Pif1-like 2B" evidence="1">
    <location>
        <begin position="121"/>
        <end position="163"/>
    </location>
</feature>
<accession>A0ABM4CS95</accession>
<keyword evidence="2" id="KW-1185">Reference proteome</keyword>
<evidence type="ECO:0000259" key="1">
    <source>
        <dbReference type="Pfam" id="PF21530"/>
    </source>
</evidence>
<sequence length="215" mass="23900">MSSCLIASSTLWPNVKQRVLTTNMRARVSGEPSALKFSRLLLMLREGRLKNKVIRDIQSKYTEGPNSHCAWLCERAILTPTNRAVDPIIANTINEIPGQMHTNTSVDTTADMDDAVEYPAEFLNSLEPSGMPSHKLELKVGASIILLRNLDAPKLCNGTRLGIKNCMPHVIEATILAGCAKGEDVFIPRIPLIHDDKNSPLHFKRFQFPDESLLQ</sequence>
<organism evidence="2 3">
    <name type="scientific">Hydra vulgaris</name>
    <name type="common">Hydra</name>
    <name type="synonym">Hydra attenuata</name>
    <dbReference type="NCBI Taxonomy" id="6087"/>
    <lineage>
        <taxon>Eukaryota</taxon>
        <taxon>Metazoa</taxon>
        <taxon>Cnidaria</taxon>
        <taxon>Hydrozoa</taxon>
        <taxon>Hydroidolina</taxon>
        <taxon>Anthoathecata</taxon>
        <taxon>Aplanulata</taxon>
        <taxon>Hydridae</taxon>
        <taxon>Hydra</taxon>
    </lineage>
</organism>
<dbReference type="InterPro" id="IPR049163">
    <property type="entry name" value="Pif1-like_2B_dom"/>
</dbReference>
<dbReference type="GeneID" id="136086389"/>
<protein>
    <submittedName>
        <fullName evidence="3">Uncharacterized protein LOC136086389</fullName>
    </submittedName>
</protein>
<name>A0ABM4CS95_HYDVU</name>
<dbReference type="SUPFAM" id="SSF52540">
    <property type="entry name" value="P-loop containing nucleoside triphosphate hydrolases"/>
    <property type="match status" value="1"/>
</dbReference>